<sequence length="149" mass="16700">MTSFSLPITPRYAEVDQQGVVFNGHYLTWFDEACTGFLDHLDVTYPGLIASGYDIQVVHSEIDFKGPVRWRDAVRVEVNCDRIGSTSFTLAFNVLRGKDGEPAAEHQSAVRGHNVYVVVSTEDWAKRPIPPLLREALTSVERQPHNVSD</sequence>
<dbReference type="InterPro" id="IPR006683">
    <property type="entry name" value="Thioestr_dom"/>
</dbReference>
<accession>A0A1X0JIE9</accession>
<organism evidence="4 5">
    <name type="scientific">Mycolicibacterium tusciae</name>
    <dbReference type="NCBI Taxonomy" id="75922"/>
    <lineage>
        <taxon>Bacteria</taxon>
        <taxon>Bacillati</taxon>
        <taxon>Actinomycetota</taxon>
        <taxon>Actinomycetes</taxon>
        <taxon>Mycobacteriales</taxon>
        <taxon>Mycobacteriaceae</taxon>
        <taxon>Mycolicibacterium</taxon>
    </lineage>
</organism>
<reference evidence="4 5" key="1">
    <citation type="submission" date="2017-02" db="EMBL/GenBank/DDBJ databases">
        <title>The new phylogeny of genus Mycobacterium.</title>
        <authorList>
            <person name="Tortoli E."/>
            <person name="Trovato A."/>
            <person name="Cirillo D.M."/>
        </authorList>
    </citation>
    <scope>NUCLEOTIDE SEQUENCE [LARGE SCALE GENOMIC DNA]</scope>
    <source>
        <strain evidence="4 5">DSM 44338</strain>
    </source>
</reference>
<evidence type="ECO:0000313" key="4">
    <source>
        <dbReference type="EMBL" id="ORB62047.1"/>
    </source>
</evidence>
<evidence type="ECO:0000256" key="1">
    <source>
        <dbReference type="ARBA" id="ARBA00005953"/>
    </source>
</evidence>
<proteinExistence type="inferred from homology"/>
<dbReference type="OrthoDB" id="9799036at2"/>
<dbReference type="CDD" id="cd00586">
    <property type="entry name" value="4HBT"/>
    <property type="match status" value="1"/>
</dbReference>
<dbReference type="GO" id="GO:0047617">
    <property type="term" value="F:fatty acyl-CoA hydrolase activity"/>
    <property type="evidence" value="ECO:0007669"/>
    <property type="project" value="TreeGrafter"/>
</dbReference>
<dbReference type="RefSeq" id="WP_083128372.1">
    <property type="nucleotide sequence ID" value="NZ_MVIM01000018.1"/>
</dbReference>
<dbReference type="SUPFAM" id="SSF54637">
    <property type="entry name" value="Thioesterase/thiol ester dehydrase-isomerase"/>
    <property type="match status" value="1"/>
</dbReference>
<evidence type="ECO:0000256" key="2">
    <source>
        <dbReference type="ARBA" id="ARBA00022801"/>
    </source>
</evidence>
<dbReference type="PANTHER" id="PTHR31793:SF27">
    <property type="entry name" value="NOVEL THIOESTERASE SUPERFAMILY DOMAIN AND SAPOSIN A-TYPE DOMAIN CONTAINING PROTEIN (0610012H03RIK)"/>
    <property type="match status" value="1"/>
</dbReference>
<evidence type="ECO:0000313" key="5">
    <source>
        <dbReference type="Proteomes" id="UP000192411"/>
    </source>
</evidence>
<dbReference type="EMBL" id="MVIM01000018">
    <property type="protein sequence ID" value="ORB62047.1"/>
    <property type="molecule type" value="Genomic_DNA"/>
</dbReference>
<dbReference type="PANTHER" id="PTHR31793">
    <property type="entry name" value="4-HYDROXYBENZOYL-COA THIOESTERASE FAMILY MEMBER"/>
    <property type="match status" value="1"/>
</dbReference>
<keyword evidence="2" id="KW-0378">Hydrolase</keyword>
<dbReference type="AlphaFoldDB" id="A0A1X0JIE9"/>
<dbReference type="Pfam" id="PF03061">
    <property type="entry name" value="4HBT"/>
    <property type="match status" value="1"/>
</dbReference>
<dbReference type="Gene3D" id="3.10.129.10">
    <property type="entry name" value="Hotdog Thioesterase"/>
    <property type="match status" value="1"/>
</dbReference>
<gene>
    <name evidence="4" type="ORF">BST47_24970</name>
</gene>
<protein>
    <submittedName>
        <fullName evidence="4">4-hydroxybenzoyl-CoA thioesterase</fullName>
    </submittedName>
</protein>
<comment type="similarity">
    <text evidence="1">Belongs to the 4-hydroxybenzoyl-CoA thioesterase family.</text>
</comment>
<dbReference type="InterPro" id="IPR050563">
    <property type="entry name" value="4-hydroxybenzoyl-CoA_TE"/>
</dbReference>
<dbReference type="InterPro" id="IPR029069">
    <property type="entry name" value="HotDog_dom_sf"/>
</dbReference>
<dbReference type="STRING" id="75922.BST47_24970"/>
<comment type="caution">
    <text evidence="4">The sequence shown here is derived from an EMBL/GenBank/DDBJ whole genome shotgun (WGS) entry which is preliminary data.</text>
</comment>
<keyword evidence="5" id="KW-1185">Reference proteome</keyword>
<name>A0A1X0JIE9_9MYCO</name>
<evidence type="ECO:0000259" key="3">
    <source>
        <dbReference type="Pfam" id="PF03061"/>
    </source>
</evidence>
<dbReference type="Proteomes" id="UP000192411">
    <property type="component" value="Unassembled WGS sequence"/>
</dbReference>
<feature type="domain" description="Thioesterase" evidence="3">
    <location>
        <begin position="18"/>
        <end position="102"/>
    </location>
</feature>